<dbReference type="RefSeq" id="WP_160618464.1">
    <property type="nucleotide sequence ID" value="NZ_CP047652.1"/>
</dbReference>
<dbReference type="KEGG" id="bomb:GT348_03080"/>
<feature type="transmembrane region" description="Helical" evidence="2">
    <location>
        <begin position="6"/>
        <end position="26"/>
    </location>
</feature>
<sequence>MTNFPWDIVLLAIIALLMGAILFYVLGRRIGAQSMKQESAPVVRHPSPQQENQKESRLRPPPLPQNNATEEEKTDYALPAENTPLAHELKTLQMGVSDFSAEGFLRQSEIFFREVLSALAKGDQSFLQSRLTPEAYDAFKAVLENRQKHGYQAHCEIKRIERLEYNSLAIIPSNHEGTESEDYLFQIRITSWQINYVADDKKTIIEGTEALTEFHDQWGLICSKHNGTLKLASATIF</sequence>
<dbReference type="InterPro" id="IPR007379">
    <property type="entry name" value="Tim44-like_dom"/>
</dbReference>
<protein>
    <submittedName>
        <fullName evidence="4">Tim44/TimA family putative adaptor protein</fullName>
    </submittedName>
</protein>
<keyword evidence="2" id="KW-1133">Transmembrane helix</keyword>
<evidence type="ECO:0000256" key="1">
    <source>
        <dbReference type="SAM" id="MobiDB-lite"/>
    </source>
</evidence>
<keyword evidence="2" id="KW-0812">Transmembrane</keyword>
<evidence type="ECO:0000256" key="2">
    <source>
        <dbReference type="SAM" id="Phobius"/>
    </source>
</evidence>
<dbReference type="Gene3D" id="3.10.450.240">
    <property type="match status" value="1"/>
</dbReference>
<evidence type="ECO:0000259" key="3">
    <source>
        <dbReference type="SMART" id="SM00978"/>
    </source>
</evidence>
<feature type="domain" description="Tim44-like" evidence="3">
    <location>
        <begin position="85"/>
        <end position="236"/>
    </location>
</feature>
<dbReference type="EMBL" id="CP047652">
    <property type="protein sequence ID" value="QHI95387.1"/>
    <property type="molecule type" value="Genomic_DNA"/>
</dbReference>
<dbReference type="SUPFAM" id="SSF54427">
    <property type="entry name" value="NTF2-like"/>
    <property type="match status" value="1"/>
</dbReference>
<dbReference type="Pfam" id="PF04280">
    <property type="entry name" value="Tim44"/>
    <property type="match status" value="1"/>
</dbReference>
<evidence type="ECO:0000313" key="5">
    <source>
        <dbReference type="Proteomes" id="UP000463975"/>
    </source>
</evidence>
<keyword evidence="2" id="KW-0472">Membrane</keyword>
<keyword evidence="5" id="KW-1185">Reference proteome</keyword>
<proteinExistence type="predicted"/>
<organism evidence="4 5">
    <name type="scientific">Aristophania vespae</name>
    <dbReference type="NCBI Taxonomy" id="2697033"/>
    <lineage>
        <taxon>Bacteria</taxon>
        <taxon>Pseudomonadati</taxon>
        <taxon>Pseudomonadota</taxon>
        <taxon>Alphaproteobacteria</taxon>
        <taxon>Acetobacterales</taxon>
        <taxon>Acetobacteraceae</taxon>
        <taxon>Aristophania</taxon>
    </lineage>
</organism>
<name>A0A6P1NEV0_9PROT</name>
<dbReference type="InterPro" id="IPR032710">
    <property type="entry name" value="NTF2-like_dom_sf"/>
</dbReference>
<dbReference type="AlphaFoldDB" id="A0A6P1NEV0"/>
<dbReference type="Proteomes" id="UP000463975">
    <property type="component" value="Chromosome"/>
</dbReference>
<gene>
    <name evidence="4" type="ORF">GT348_03080</name>
</gene>
<dbReference type="SMART" id="SM00978">
    <property type="entry name" value="Tim44"/>
    <property type="match status" value="1"/>
</dbReference>
<reference evidence="4 5" key="1">
    <citation type="submission" date="2020-01" db="EMBL/GenBank/DDBJ databases">
        <title>Genome sequencing of strain KACC 21507.</title>
        <authorList>
            <person name="Heo J."/>
            <person name="Kim S.-J."/>
            <person name="Kim J.-S."/>
            <person name="Hong S.-B."/>
            <person name="Kwon S.-W."/>
        </authorList>
    </citation>
    <scope>NUCLEOTIDE SEQUENCE [LARGE SCALE GENOMIC DNA]</scope>
    <source>
        <strain evidence="4 5">KACC 21507</strain>
    </source>
</reference>
<feature type="region of interest" description="Disordered" evidence="1">
    <location>
        <begin position="37"/>
        <end position="76"/>
    </location>
</feature>
<evidence type="ECO:0000313" key="4">
    <source>
        <dbReference type="EMBL" id="QHI95387.1"/>
    </source>
</evidence>
<dbReference type="NCBIfam" id="NF033779">
    <property type="entry name" value="Tim44_TimA_adap"/>
    <property type="match status" value="1"/>
</dbReference>
<accession>A0A6P1NEV0</accession>